<dbReference type="SUPFAM" id="SSF51735">
    <property type="entry name" value="NAD(P)-binding Rossmann-fold domains"/>
    <property type="match status" value="1"/>
</dbReference>
<dbReference type="RefSeq" id="WP_096047631.1">
    <property type="nucleotide sequence ID" value="NZ_CP023275.1"/>
</dbReference>
<dbReference type="SMART" id="SM00822">
    <property type="entry name" value="PKS_KR"/>
    <property type="match status" value="1"/>
</dbReference>
<evidence type="ECO:0000256" key="2">
    <source>
        <dbReference type="ARBA" id="ARBA00023002"/>
    </source>
</evidence>
<evidence type="ECO:0000259" key="4">
    <source>
        <dbReference type="SMART" id="SM00822"/>
    </source>
</evidence>
<keyword evidence="2 5" id="KW-0560">Oxidoreductase</keyword>
<accession>A0A290HHF6</accession>
<dbReference type="Pfam" id="PF00106">
    <property type="entry name" value="adh_short"/>
    <property type="match status" value="1"/>
</dbReference>
<dbReference type="EC" id="1.1.1.385" evidence="5"/>
<dbReference type="PANTHER" id="PTHR44169:SF6">
    <property type="entry name" value="NADPH-DEPENDENT 1-ACYLDIHYDROXYACETONE PHOSPHATE REDUCTASE"/>
    <property type="match status" value="1"/>
</dbReference>
<organism evidence="5 6">
    <name type="scientific">Sulfurospirillum diekertiae</name>
    <dbReference type="NCBI Taxonomy" id="1854492"/>
    <lineage>
        <taxon>Bacteria</taxon>
        <taxon>Pseudomonadati</taxon>
        <taxon>Campylobacterota</taxon>
        <taxon>Epsilonproteobacteria</taxon>
        <taxon>Campylobacterales</taxon>
        <taxon>Sulfurospirillaceae</taxon>
        <taxon>Sulfurospirillum</taxon>
    </lineage>
</organism>
<dbReference type="InterPro" id="IPR002347">
    <property type="entry name" value="SDR_fam"/>
</dbReference>
<dbReference type="Proteomes" id="UP000217349">
    <property type="component" value="Chromosome"/>
</dbReference>
<comment type="similarity">
    <text evidence="1 3">Belongs to the short-chain dehydrogenases/reductases (SDR) family.</text>
</comment>
<evidence type="ECO:0000256" key="3">
    <source>
        <dbReference type="RuleBase" id="RU000363"/>
    </source>
</evidence>
<dbReference type="OrthoDB" id="5334159at2"/>
<dbReference type="Gene3D" id="3.40.50.720">
    <property type="entry name" value="NAD(P)-binding Rossmann-like Domain"/>
    <property type="match status" value="1"/>
</dbReference>
<proteinExistence type="inferred from homology"/>
<dbReference type="KEGG" id="sulj:SJPD1_2746"/>
<dbReference type="GO" id="GO:0016491">
    <property type="term" value="F:oxidoreductase activity"/>
    <property type="evidence" value="ECO:0007669"/>
    <property type="project" value="UniProtKB-KW"/>
</dbReference>
<dbReference type="InterPro" id="IPR057326">
    <property type="entry name" value="KR_dom"/>
</dbReference>
<sequence length="236" mass="25476">MLTHKTVLITGANGGLGTALLKEALAHNAKKIYACVRDPQKAEALKSLDPRVEVLPLVTTDPSSVQHLASVVGTIDVLINNAGVNSEKRILEPCMSDFETNVFGTLNMCRTFENKIAHQGAIINISSILALVNLPVMGLYCASKSALHSITQALRAEFALKHIDVYEVFPGPMDTKMTQNQVFDKADTKDVAQEIWAGYKAKTFEIYPDAAAKGMKEGLLHAPEAIIAECAKSILG</sequence>
<dbReference type="PANTHER" id="PTHR44169">
    <property type="entry name" value="NADPH-DEPENDENT 1-ACYLDIHYDROXYACETONE PHOSPHATE REDUCTASE"/>
    <property type="match status" value="1"/>
</dbReference>
<evidence type="ECO:0000313" key="6">
    <source>
        <dbReference type="Proteomes" id="UP000217349"/>
    </source>
</evidence>
<dbReference type="InterPro" id="IPR020904">
    <property type="entry name" value="Sc_DH/Rdtase_CS"/>
</dbReference>
<gene>
    <name evidence="5" type="ORF">SJPD1_2746</name>
</gene>
<reference evidence="6" key="1">
    <citation type="submission" date="2017-09" db="EMBL/GenBank/DDBJ databases">
        <title>The complete genome of Sulfurospirillum sp. JPD-1.</title>
        <authorList>
            <person name="Goris T."/>
        </authorList>
    </citation>
    <scope>NUCLEOTIDE SEQUENCE [LARGE SCALE GENOMIC DNA]</scope>
    <source>
        <strain evidence="6">JPD-1</strain>
    </source>
</reference>
<feature type="domain" description="Ketoreductase" evidence="4">
    <location>
        <begin position="5"/>
        <end position="166"/>
    </location>
</feature>
<protein>
    <submittedName>
        <fullName evidence="5">Dihydroanticapsin 7-dehydrogenase</fullName>
        <ecNumber evidence="5">1.1.1.385</ecNumber>
    </submittedName>
</protein>
<evidence type="ECO:0000256" key="1">
    <source>
        <dbReference type="ARBA" id="ARBA00006484"/>
    </source>
</evidence>
<name>A0A290HHF6_9BACT</name>
<dbReference type="InterPro" id="IPR036291">
    <property type="entry name" value="NAD(P)-bd_dom_sf"/>
</dbReference>
<dbReference type="AlphaFoldDB" id="A0A290HHF6"/>
<dbReference type="PRINTS" id="PR00081">
    <property type="entry name" value="GDHRDH"/>
</dbReference>
<dbReference type="PROSITE" id="PS00061">
    <property type="entry name" value="ADH_SHORT"/>
    <property type="match status" value="1"/>
</dbReference>
<dbReference type="PRINTS" id="PR00080">
    <property type="entry name" value="SDRFAMILY"/>
</dbReference>
<dbReference type="EMBL" id="CP023275">
    <property type="protein sequence ID" value="ATB70835.1"/>
    <property type="molecule type" value="Genomic_DNA"/>
</dbReference>
<evidence type="ECO:0000313" key="5">
    <source>
        <dbReference type="EMBL" id="ATB70835.1"/>
    </source>
</evidence>